<gene>
    <name evidence="1" type="ORF">QE405_003921</name>
</gene>
<sequence>MCSNKTEGVKSVRDRLPGVARGVARGVGYRPRMARNERLTDATPAQVWDVLADGWLYPSWVVGASRMRAVDDTWPAAGSRLHHSVGVWPLLIDDATIVEEAEPSRRLQLKARGWPMGEARVVLTLEPEGQGTRLVIEEDAIAGPGRLAPPPVRGVSIAWRNVETLRRLALLAEGRS</sequence>
<dbReference type="Gene3D" id="3.30.530.20">
    <property type="match status" value="1"/>
</dbReference>
<accession>A0AAJ1U9L1</accession>
<proteinExistence type="predicted"/>
<dbReference type="CDD" id="cd07812">
    <property type="entry name" value="SRPBCC"/>
    <property type="match status" value="1"/>
</dbReference>
<dbReference type="InterPro" id="IPR023393">
    <property type="entry name" value="START-like_dom_sf"/>
</dbReference>
<protein>
    <submittedName>
        <fullName evidence="1">Uncharacterized protein YndB with AHSA1/START domain</fullName>
    </submittedName>
</protein>
<evidence type="ECO:0000313" key="2">
    <source>
        <dbReference type="Proteomes" id="UP001239215"/>
    </source>
</evidence>
<dbReference type="Pfam" id="PF10604">
    <property type="entry name" value="Polyketide_cyc2"/>
    <property type="match status" value="1"/>
</dbReference>
<dbReference type="SUPFAM" id="SSF55961">
    <property type="entry name" value="Bet v1-like"/>
    <property type="match status" value="1"/>
</dbReference>
<dbReference type="Proteomes" id="UP001239215">
    <property type="component" value="Unassembled WGS sequence"/>
</dbReference>
<evidence type="ECO:0000313" key="1">
    <source>
        <dbReference type="EMBL" id="MDQ1106637.1"/>
    </source>
</evidence>
<reference evidence="1" key="1">
    <citation type="submission" date="2023-07" db="EMBL/GenBank/DDBJ databases">
        <title>Functional and genomic diversity of the sorghum phyllosphere microbiome.</title>
        <authorList>
            <person name="Shade A."/>
        </authorList>
    </citation>
    <scope>NUCLEOTIDE SEQUENCE</scope>
    <source>
        <strain evidence="1">SORGH_AS_1067</strain>
    </source>
</reference>
<comment type="caution">
    <text evidence="1">The sequence shown here is derived from an EMBL/GenBank/DDBJ whole genome shotgun (WGS) entry which is preliminary data.</text>
</comment>
<organism evidence="1 2">
    <name type="scientific">Nocardioides zeae</name>
    <dbReference type="NCBI Taxonomy" id="1457234"/>
    <lineage>
        <taxon>Bacteria</taxon>
        <taxon>Bacillati</taxon>
        <taxon>Actinomycetota</taxon>
        <taxon>Actinomycetes</taxon>
        <taxon>Propionibacteriales</taxon>
        <taxon>Nocardioidaceae</taxon>
        <taxon>Nocardioides</taxon>
    </lineage>
</organism>
<dbReference type="AlphaFoldDB" id="A0AAJ1U9L1"/>
<dbReference type="InterPro" id="IPR019587">
    <property type="entry name" value="Polyketide_cyclase/dehydratase"/>
</dbReference>
<name>A0AAJ1U9L1_9ACTN</name>
<dbReference type="EMBL" id="JAUTAN010000001">
    <property type="protein sequence ID" value="MDQ1106637.1"/>
    <property type="molecule type" value="Genomic_DNA"/>
</dbReference>